<dbReference type="InterPro" id="IPR029058">
    <property type="entry name" value="AB_hydrolase_fold"/>
</dbReference>
<keyword evidence="3" id="KW-1185">Reference proteome</keyword>
<dbReference type="CDD" id="cd00519">
    <property type="entry name" value="Lipase_3"/>
    <property type="match status" value="1"/>
</dbReference>
<reference evidence="2 3" key="1">
    <citation type="submission" date="2019-08" db="EMBL/GenBank/DDBJ databases">
        <title>Deep-cultivation of Planctomycetes and their phenomic and genomic characterization uncovers novel biology.</title>
        <authorList>
            <person name="Wiegand S."/>
            <person name="Jogler M."/>
            <person name="Boedeker C."/>
            <person name="Pinto D."/>
            <person name="Vollmers J."/>
            <person name="Rivas-Marin E."/>
            <person name="Kohn T."/>
            <person name="Peeters S.H."/>
            <person name="Heuer A."/>
            <person name="Rast P."/>
            <person name="Oberbeckmann S."/>
            <person name="Bunk B."/>
            <person name="Jeske O."/>
            <person name="Meyerdierks A."/>
            <person name="Storesund J.E."/>
            <person name="Kallscheuer N."/>
            <person name="Luecker S."/>
            <person name="Lage O.M."/>
            <person name="Pohl T."/>
            <person name="Merkel B.J."/>
            <person name="Hornburger P."/>
            <person name="Mueller R.-W."/>
            <person name="Bruemmer F."/>
            <person name="Labrenz M."/>
            <person name="Spormann A.M."/>
            <person name="Op den Camp H."/>
            <person name="Overmann J."/>
            <person name="Amann R."/>
            <person name="Jetten M.S.M."/>
            <person name="Mascher T."/>
            <person name="Medema M.H."/>
            <person name="Devos D.P."/>
            <person name="Kaster A.-K."/>
            <person name="Ovreas L."/>
            <person name="Rohde M."/>
            <person name="Galperin M.Y."/>
            <person name="Jogler C."/>
        </authorList>
    </citation>
    <scope>NUCLEOTIDE SEQUENCE [LARGE SCALE GENOMIC DNA]</scope>
    <source>
        <strain evidence="2 3">OJF2</strain>
    </source>
</reference>
<sequence length="298" mass="31390">MPSPMVLDPTSPGAPRNALFLAEACSLAYFDEAGAAPGFRDLLGLEARLISVGNTQVYVGQNDAAIVVAFRGSEAPTTLDGLKDWLLTNANNYLILPEGQIGTDFAAAGVGARFHRGFMGALAEIWDPLFAAVKEAVDAADRPLWVTGHSLGGALALMAAWRLQRNFLAVHEVVTFGAPMIGNPAAAKAFEDEFAGKIFRYVNLEDPVPLLPSVSLIANAYSHCQSEVEMKAVAAAAAAIDALKQSAGTAADGLLEATHIDRVWEAVLGRISAHFIGHYQERVKEKCGDGGAKSDAAS</sequence>
<organism evidence="2 3">
    <name type="scientific">Aquisphaera giovannonii</name>
    <dbReference type="NCBI Taxonomy" id="406548"/>
    <lineage>
        <taxon>Bacteria</taxon>
        <taxon>Pseudomonadati</taxon>
        <taxon>Planctomycetota</taxon>
        <taxon>Planctomycetia</taxon>
        <taxon>Isosphaerales</taxon>
        <taxon>Isosphaeraceae</taxon>
        <taxon>Aquisphaera</taxon>
    </lineage>
</organism>
<evidence type="ECO:0000259" key="1">
    <source>
        <dbReference type="Pfam" id="PF01764"/>
    </source>
</evidence>
<dbReference type="InterPro" id="IPR051218">
    <property type="entry name" value="Sec_MonoDiacylglyc_Lipase"/>
</dbReference>
<protein>
    <submittedName>
        <fullName evidence="2">Lipase (Class 3)</fullName>
    </submittedName>
</protein>
<dbReference type="PANTHER" id="PTHR45856:SF24">
    <property type="entry name" value="FUNGAL LIPASE-LIKE DOMAIN-CONTAINING PROTEIN"/>
    <property type="match status" value="1"/>
</dbReference>
<dbReference type="Gene3D" id="3.40.50.1820">
    <property type="entry name" value="alpha/beta hydrolase"/>
    <property type="match status" value="1"/>
</dbReference>
<feature type="domain" description="Fungal lipase-type" evidence="1">
    <location>
        <begin position="67"/>
        <end position="214"/>
    </location>
</feature>
<dbReference type="EMBL" id="CP042997">
    <property type="protein sequence ID" value="QEH35879.1"/>
    <property type="molecule type" value="Genomic_DNA"/>
</dbReference>
<proteinExistence type="predicted"/>
<dbReference type="RefSeq" id="WP_210420121.1">
    <property type="nucleotide sequence ID" value="NZ_CP042997.1"/>
</dbReference>
<dbReference type="KEGG" id="agv:OJF2_44360"/>
<dbReference type="PANTHER" id="PTHR45856">
    <property type="entry name" value="ALPHA/BETA-HYDROLASES SUPERFAMILY PROTEIN"/>
    <property type="match status" value="1"/>
</dbReference>
<dbReference type="Proteomes" id="UP000324233">
    <property type="component" value="Chromosome"/>
</dbReference>
<accession>A0A5B9W6Y2</accession>
<gene>
    <name evidence="2" type="ORF">OJF2_44360</name>
</gene>
<dbReference type="GO" id="GO:0006629">
    <property type="term" value="P:lipid metabolic process"/>
    <property type="evidence" value="ECO:0007669"/>
    <property type="project" value="InterPro"/>
</dbReference>
<dbReference type="Pfam" id="PF01764">
    <property type="entry name" value="Lipase_3"/>
    <property type="match status" value="1"/>
</dbReference>
<name>A0A5B9W6Y2_9BACT</name>
<dbReference type="InterPro" id="IPR002921">
    <property type="entry name" value="Fungal_lipase-type"/>
</dbReference>
<dbReference type="AlphaFoldDB" id="A0A5B9W6Y2"/>
<evidence type="ECO:0000313" key="2">
    <source>
        <dbReference type="EMBL" id="QEH35879.1"/>
    </source>
</evidence>
<evidence type="ECO:0000313" key="3">
    <source>
        <dbReference type="Proteomes" id="UP000324233"/>
    </source>
</evidence>
<dbReference type="SUPFAM" id="SSF53474">
    <property type="entry name" value="alpha/beta-Hydrolases"/>
    <property type="match status" value="1"/>
</dbReference>